<feature type="domain" description="J" evidence="3">
    <location>
        <begin position="5"/>
        <end position="65"/>
    </location>
</feature>
<proteinExistence type="predicted"/>
<dbReference type="CDD" id="cd10747">
    <property type="entry name" value="DnaJ_C"/>
    <property type="match status" value="1"/>
</dbReference>
<organism evidence="4 5">
    <name type="scientific">Agrocybe chaxingu</name>
    <dbReference type="NCBI Taxonomy" id="84603"/>
    <lineage>
        <taxon>Eukaryota</taxon>
        <taxon>Fungi</taxon>
        <taxon>Dikarya</taxon>
        <taxon>Basidiomycota</taxon>
        <taxon>Agaricomycotina</taxon>
        <taxon>Agaricomycetes</taxon>
        <taxon>Agaricomycetidae</taxon>
        <taxon>Agaricales</taxon>
        <taxon>Agaricineae</taxon>
        <taxon>Strophariaceae</taxon>
        <taxon>Agrocybe</taxon>
    </lineage>
</organism>
<feature type="region of interest" description="Disordered" evidence="2">
    <location>
        <begin position="112"/>
        <end position="235"/>
    </location>
</feature>
<comment type="caution">
    <text evidence="4">The sequence shown here is derived from an EMBL/GenBank/DDBJ whole genome shotgun (WGS) entry which is preliminary data.</text>
</comment>
<name>A0A9W8TFG9_9AGAR</name>
<dbReference type="Pfam" id="PF00226">
    <property type="entry name" value="DnaJ"/>
    <property type="match status" value="1"/>
</dbReference>
<dbReference type="EMBL" id="JANKHO010000006">
    <property type="protein sequence ID" value="KAJ3517945.1"/>
    <property type="molecule type" value="Genomic_DNA"/>
</dbReference>
<keyword evidence="1" id="KW-0143">Chaperone</keyword>
<dbReference type="Gene3D" id="2.60.260.20">
    <property type="entry name" value="Urease metallochaperone UreE, N-terminal domain"/>
    <property type="match status" value="2"/>
</dbReference>
<evidence type="ECO:0000313" key="5">
    <source>
        <dbReference type="Proteomes" id="UP001148786"/>
    </source>
</evidence>
<evidence type="ECO:0000256" key="1">
    <source>
        <dbReference type="ARBA" id="ARBA00023186"/>
    </source>
</evidence>
<dbReference type="PANTHER" id="PTHR24078:SF553">
    <property type="entry name" value="DNAJ HOMOLOG SUBFAMILY B MEMBER 5"/>
    <property type="match status" value="1"/>
</dbReference>
<dbReference type="SUPFAM" id="SSF49493">
    <property type="entry name" value="HSP40/DnaJ peptide-binding domain"/>
    <property type="match status" value="1"/>
</dbReference>
<dbReference type="InterPro" id="IPR008971">
    <property type="entry name" value="HSP40/DnaJ_pept-bd"/>
</dbReference>
<dbReference type="PANTHER" id="PTHR24078">
    <property type="entry name" value="DNAJ HOMOLOG SUBFAMILY C MEMBER"/>
    <property type="match status" value="1"/>
</dbReference>
<protein>
    <recommendedName>
        <fullName evidence="3">J domain-containing protein</fullName>
    </recommendedName>
</protein>
<dbReference type="GO" id="GO:0006457">
    <property type="term" value="P:protein folding"/>
    <property type="evidence" value="ECO:0007669"/>
    <property type="project" value="InterPro"/>
</dbReference>
<keyword evidence="5" id="KW-1185">Reference proteome</keyword>
<dbReference type="Gene3D" id="1.10.287.110">
    <property type="entry name" value="DnaJ domain"/>
    <property type="match status" value="1"/>
</dbReference>
<dbReference type="SMART" id="SM00271">
    <property type="entry name" value="DnaJ"/>
    <property type="match status" value="1"/>
</dbReference>
<dbReference type="Proteomes" id="UP001148786">
    <property type="component" value="Unassembled WGS sequence"/>
</dbReference>
<feature type="compositionally biased region" description="Low complexity" evidence="2">
    <location>
        <begin position="112"/>
        <end position="130"/>
    </location>
</feature>
<gene>
    <name evidence="4" type="ORF">NLJ89_g176</name>
</gene>
<dbReference type="GO" id="GO:0005829">
    <property type="term" value="C:cytosol"/>
    <property type="evidence" value="ECO:0007669"/>
    <property type="project" value="TreeGrafter"/>
</dbReference>
<sequence length="426" mass="47916">MSVHEAYRVLGVPEGSSPDTIRNAYRILALKWHPDRHHNIYDRDTAARHFMEVTNAYRTLVRQGYPKAEHLPRLSTQPNHPSIRRVPPMPLQSSSESSVSLDSFIHLVASSTESLTTSPSSSNRDSPRSSWKQGVRQPAETMASQYRNPAVRPAHTFTYDGPCRGGDGPAIYKAPPRFAPLAPKKSSKEAKSSTRTSRPNISAPYPTRPAPPPSRYPPQPPQFRDHPKPRTQLPPYGIPLASIGLGRSSEWIYSLSLTLEELFTGKHCRFGITRSYISNKTKNVVIEIDVPAGCRPGTRILCHNVGHEWKPGVFQDIAFIIEEAPHDRFVRLFDDLVMDVRLPWVDSLRRQGGKVPFMGIDGRSLLIQIDYPKDKNMKGRSVIKGAGMPIRERGQVVGRGNLIVQWEILPPKTKILHFMKRLWGGK</sequence>
<evidence type="ECO:0000256" key="2">
    <source>
        <dbReference type="SAM" id="MobiDB-lite"/>
    </source>
</evidence>
<evidence type="ECO:0000259" key="3">
    <source>
        <dbReference type="PROSITE" id="PS50076"/>
    </source>
</evidence>
<dbReference type="AlphaFoldDB" id="A0A9W8TFG9"/>
<dbReference type="PRINTS" id="PR00625">
    <property type="entry name" value="JDOMAIN"/>
</dbReference>
<feature type="compositionally biased region" description="Pro residues" evidence="2">
    <location>
        <begin position="206"/>
        <end position="221"/>
    </location>
</feature>
<dbReference type="InterPro" id="IPR036869">
    <property type="entry name" value="J_dom_sf"/>
</dbReference>
<dbReference type="Pfam" id="PF01556">
    <property type="entry name" value="DnaJ_C"/>
    <property type="match status" value="1"/>
</dbReference>
<dbReference type="SUPFAM" id="SSF46565">
    <property type="entry name" value="Chaperone J-domain"/>
    <property type="match status" value="1"/>
</dbReference>
<dbReference type="InterPro" id="IPR001623">
    <property type="entry name" value="DnaJ_domain"/>
</dbReference>
<dbReference type="CDD" id="cd06257">
    <property type="entry name" value="DnaJ"/>
    <property type="match status" value="1"/>
</dbReference>
<dbReference type="OrthoDB" id="10250354at2759"/>
<reference evidence="4" key="1">
    <citation type="submission" date="2022-07" db="EMBL/GenBank/DDBJ databases">
        <title>Genome Sequence of Agrocybe chaxingu.</title>
        <authorList>
            <person name="Buettner E."/>
        </authorList>
    </citation>
    <scope>NUCLEOTIDE SEQUENCE</scope>
    <source>
        <strain evidence="4">MP-N11</strain>
    </source>
</reference>
<dbReference type="GO" id="GO:0051082">
    <property type="term" value="F:unfolded protein binding"/>
    <property type="evidence" value="ECO:0007669"/>
    <property type="project" value="InterPro"/>
</dbReference>
<evidence type="ECO:0000313" key="4">
    <source>
        <dbReference type="EMBL" id="KAJ3517945.1"/>
    </source>
</evidence>
<dbReference type="InterPro" id="IPR002939">
    <property type="entry name" value="DnaJ_C"/>
</dbReference>
<dbReference type="InterPro" id="IPR051339">
    <property type="entry name" value="DnaJ_subfamily_B"/>
</dbReference>
<feature type="region of interest" description="Disordered" evidence="2">
    <location>
        <begin position="68"/>
        <end position="95"/>
    </location>
</feature>
<dbReference type="PROSITE" id="PS50076">
    <property type="entry name" value="DNAJ_2"/>
    <property type="match status" value="1"/>
</dbReference>
<accession>A0A9W8TFG9</accession>
<dbReference type="GO" id="GO:0051087">
    <property type="term" value="F:protein-folding chaperone binding"/>
    <property type="evidence" value="ECO:0007669"/>
    <property type="project" value="TreeGrafter"/>
</dbReference>